<dbReference type="PROSITE" id="PS51257">
    <property type="entry name" value="PROKAR_LIPOPROTEIN"/>
    <property type="match status" value="1"/>
</dbReference>
<name>A0ABY7G2J0_MYAAR</name>
<evidence type="ECO:0000313" key="1">
    <source>
        <dbReference type="EMBL" id="WAR28640.1"/>
    </source>
</evidence>
<organism evidence="1 2">
    <name type="scientific">Mya arenaria</name>
    <name type="common">Soft-shell clam</name>
    <dbReference type="NCBI Taxonomy" id="6604"/>
    <lineage>
        <taxon>Eukaryota</taxon>
        <taxon>Metazoa</taxon>
        <taxon>Spiralia</taxon>
        <taxon>Lophotrochozoa</taxon>
        <taxon>Mollusca</taxon>
        <taxon>Bivalvia</taxon>
        <taxon>Autobranchia</taxon>
        <taxon>Heteroconchia</taxon>
        <taxon>Euheterodonta</taxon>
        <taxon>Imparidentia</taxon>
        <taxon>Neoheterodontei</taxon>
        <taxon>Myida</taxon>
        <taxon>Myoidea</taxon>
        <taxon>Myidae</taxon>
        <taxon>Mya</taxon>
    </lineage>
</organism>
<proteinExistence type="predicted"/>
<protein>
    <recommendedName>
        <fullName evidence="3">Reverse transcriptase zinc-binding domain-containing protein</fullName>
    </recommendedName>
</protein>
<gene>
    <name evidence="1" type="ORF">MAR_014344</name>
</gene>
<dbReference type="Proteomes" id="UP001164746">
    <property type="component" value="Chromosome 15"/>
</dbReference>
<evidence type="ECO:0008006" key="3">
    <source>
        <dbReference type="Google" id="ProtNLM"/>
    </source>
</evidence>
<keyword evidence="2" id="KW-1185">Reference proteome</keyword>
<evidence type="ECO:0000313" key="2">
    <source>
        <dbReference type="Proteomes" id="UP001164746"/>
    </source>
</evidence>
<dbReference type="EMBL" id="CP111026">
    <property type="protein sequence ID" value="WAR28640.1"/>
    <property type="molecule type" value="Genomic_DNA"/>
</dbReference>
<reference evidence="1" key="1">
    <citation type="submission" date="2022-11" db="EMBL/GenBank/DDBJ databases">
        <title>Centuries of genome instability and evolution in soft-shell clam transmissible cancer (bioRxiv).</title>
        <authorList>
            <person name="Hart S.F.M."/>
            <person name="Yonemitsu M.A."/>
            <person name="Giersch R.M."/>
            <person name="Beal B.F."/>
            <person name="Arriagada G."/>
            <person name="Davis B.W."/>
            <person name="Ostrander E.A."/>
            <person name="Goff S.P."/>
            <person name="Metzger M.J."/>
        </authorList>
    </citation>
    <scope>NUCLEOTIDE SEQUENCE</scope>
    <source>
        <strain evidence="1">MELC-2E11</strain>
        <tissue evidence="1">Siphon/mantle</tissue>
    </source>
</reference>
<accession>A0ABY7G2J0</accession>
<sequence length="214" mass="24909">MSKYFYTQILSLLSCNTSIKYGFIPYICNTLCKYDLYSVINNVLVDPTTLPSKYVWKRTVKQLVYETEMWRYRMMTDSDFVRFRILQPTISPSIVYMTCCRAAHRNFMHEVAKLWCRSCRLDSLTLCQNCNVQTTDKIVHLVCECAATTELRTKYVCAIACFGIEFISEILQLDESMFTMKLMDAPLAPLLNNNENKDFLLISFQFIGDCLLCV</sequence>